<proteinExistence type="predicted"/>
<name>A0AAD8PV50_9PEZI</name>
<evidence type="ECO:0000313" key="2">
    <source>
        <dbReference type="Proteomes" id="UP001230504"/>
    </source>
</evidence>
<keyword evidence="2" id="KW-1185">Reference proteome</keyword>
<dbReference type="GeneID" id="85442466"/>
<dbReference type="EMBL" id="JAHLJV010000046">
    <property type="protein sequence ID" value="KAK1585230.1"/>
    <property type="molecule type" value="Genomic_DNA"/>
</dbReference>
<reference evidence="1" key="1">
    <citation type="submission" date="2021-06" db="EMBL/GenBank/DDBJ databases">
        <title>Comparative genomics, transcriptomics and evolutionary studies reveal genomic signatures of adaptation to plant cell wall in hemibiotrophic fungi.</title>
        <authorList>
            <consortium name="DOE Joint Genome Institute"/>
            <person name="Baroncelli R."/>
            <person name="Diaz J.F."/>
            <person name="Benocci T."/>
            <person name="Peng M."/>
            <person name="Battaglia E."/>
            <person name="Haridas S."/>
            <person name="Andreopoulos W."/>
            <person name="Labutti K."/>
            <person name="Pangilinan J."/>
            <person name="Floch G.L."/>
            <person name="Makela M.R."/>
            <person name="Henrissat B."/>
            <person name="Grigoriev I.V."/>
            <person name="Crouch J.A."/>
            <person name="De Vries R.P."/>
            <person name="Sukno S.A."/>
            <person name="Thon M.R."/>
        </authorList>
    </citation>
    <scope>NUCLEOTIDE SEQUENCE</scope>
    <source>
        <strain evidence="1">CBS 125086</strain>
    </source>
</reference>
<organism evidence="1 2">
    <name type="scientific">Colletotrichum navitas</name>
    <dbReference type="NCBI Taxonomy" id="681940"/>
    <lineage>
        <taxon>Eukaryota</taxon>
        <taxon>Fungi</taxon>
        <taxon>Dikarya</taxon>
        <taxon>Ascomycota</taxon>
        <taxon>Pezizomycotina</taxon>
        <taxon>Sordariomycetes</taxon>
        <taxon>Hypocreomycetidae</taxon>
        <taxon>Glomerellales</taxon>
        <taxon>Glomerellaceae</taxon>
        <taxon>Colletotrichum</taxon>
        <taxon>Colletotrichum graminicola species complex</taxon>
    </lineage>
</organism>
<protein>
    <submittedName>
        <fullName evidence="1">Uncharacterized protein</fullName>
    </submittedName>
</protein>
<comment type="caution">
    <text evidence="1">The sequence shown here is derived from an EMBL/GenBank/DDBJ whole genome shotgun (WGS) entry which is preliminary data.</text>
</comment>
<accession>A0AAD8PV50</accession>
<dbReference type="Proteomes" id="UP001230504">
    <property type="component" value="Unassembled WGS sequence"/>
</dbReference>
<dbReference type="RefSeq" id="XP_060412264.1">
    <property type="nucleotide sequence ID" value="XM_060558226.1"/>
</dbReference>
<evidence type="ECO:0000313" key="1">
    <source>
        <dbReference type="EMBL" id="KAK1585230.1"/>
    </source>
</evidence>
<sequence>MMVVVSYELYHCLIQGGGRPSSFFVPLTPTTMNTGGRVANYRIVLVRCNDREPSSAAAASTRTYLCSGNQSKAAESPRQREVMYLHAGTSFPNETSGRELSPIAPRATTPPCPIRVKARWRARLHHLWPRAHHRRETAYRRRLGSALKALFAQREPPLRSHRRASG</sequence>
<gene>
    <name evidence="1" type="ORF">LY79DRAFT_559112</name>
</gene>
<dbReference type="AlphaFoldDB" id="A0AAD8PV50"/>